<dbReference type="AlphaFoldDB" id="A0A4W3J3L9"/>
<dbReference type="CDD" id="cd14726">
    <property type="entry name" value="TraB_PrgY-like"/>
    <property type="match status" value="1"/>
</dbReference>
<gene>
    <name evidence="1" type="primary">LOC103177022</name>
</gene>
<sequence>MAILHVRFWTVNDNWLTRRKKSYVEVFDLLWAVKIWKRKMIPKLPKSVTELVTEEGCKVYLVGTAHVSKKSIRDVKQTIQQLQPDSVILELCNSRVSLLHWDEQKLMEAMETVNLQLLLRKIKEVGVKVGLLEFLFIMGVNFVVEELGMFPGGEMRAAFKEAKKVPFCKLHLADRPIFITFKRIVAGLSLQEIAKLGFGFMSLFFIITKNRWDSQQNSTGTQKKLLKKEFVEKLKQRDVLEELKKSISKHLPSFYHTLITERDIYLTHMLRQAAKPIERPQTSISESTVFVPSVIVGVVGMCHVSGIEKNWNNELNIQEIMSVPAPSFLSKTLGVVIRAAWFGLMCYGIYQLGTWVHHFMPSCSIFH</sequence>
<reference evidence="1" key="5">
    <citation type="submission" date="2025-09" db="UniProtKB">
        <authorList>
            <consortium name="Ensembl"/>
        </authorList>
    </citation>
    <scope>IDENTIFICATION</scope>
</reference>
<dbReference type="GeneTree" id="ENSGT00390000009067"/>
<reference evidence="1" key="4">
    <citation type="submission" date="2025-08" db="UniProtKB">
        <authorList>
            <consortium name="Ensembl"/>
        </authorList>
    </citation>
    <scope>IDENTIFICATION</scope>
</reference>
<reference evidence="2" key="3">
    <citation type="journal article" date="2014" name="Nature">
        <title>Elephant shark genome provides unique insights into gnathostome evolution.</title>
        <authorList>
            <consortium name="International Elephant Shark Genome Sequencing Consortium"/>
            <person name="Venkatesh B."/>
            <person name="Lee A.P."/>
            <person name="Ravi V."/>
            <person name="Maurya A.K."/>
            <person name="Lian M.M."/>
            <person name="Swann J.B."/>
            <person name="Ohta Y."/>
            <person name="Flajnik M.F."/>
            <person name="Sutoh Y."/>
            <person name="Kasahara M."/>
            <person name="Hoon S."/>
            <person name="Gangu V."/>
            <person name="Roy S.W."/>
            <person name="Irimia M."/>
            <person name="Korzh V."/>
            <person name="Kondrychyn I."/>
            <person name="Lim Z.W."/>
            <person name="Tay B.H."/>
            <person name="Tohari S."/>
            <person name="Kong K.W."/>
            <person name="Ho S."/>
            <person name="Lorente-Galdos B."/>
            <person name="Quilez J."/>
            <person name="Marques-Bonet T."/>
            <person name="Raney B.J."/>
            <person name="Ingham P.W."/>
            <person name="Tay A."/>
            <person name="Hillier L.W."/>
            <person name="Minx P."/>
            <person name="Boehm T."/>
            <person name="Wilson R.K."/>
            <person name="Brenner S."/>
            <person name="Warren W.C."/>
        </authorList>
    </citation>
    <scope>NUCLEOTIDE SEQUENCE [LARGE SCALE GENOMIC DNA]</scope>
</reference>
<proteinExistence type="predicted"/>
<name>A0A4W3J3L9_CALMI</name>
<reference evidence="2" key="2">
    <citation type="journal article" date="2007" name="PLoS Biol.">
        <title>Survey sequencing and comparative analysis of the elephant shark (Callorhinchus milii) genome.</title>
        <authorList>
            <person name="Venkatesh B."/>
            <person name="Kirkness E.F."/>
            <person name="Loh Y.H."/>
            <person name="Halpern A.L."/>
            <person name="Lee A.P."/>
            <person name="Johnson J."/>
            <person name="Dandona N."/>
            <person name="Viswanathan L.D."/>
            <person name="Tay A."/>
            <person name="Venter J.C."/>
            <person name="Strausberg R.L."/>
            <person name="Brenner S."/>
        </authorList>
    </citation>
    <scope>NUCLEOTIDE SEQUENCE [LARGE SCALE GENOMIC DNA]</scope>
</reference>
<dbReference type="PANTHER" id="PTHR21530:SF7">
    <property type="entry name" value="TRAB DOMAIN-CONTAINING PROTEIN"/>
    <property type="match status" value="1"/>
</dbReference>
<dbReference type="Pfam" id="PF01963">
    <property type="entry name" value="TraB_PrgY_gumN"/>
    <property type="match status" value="1"/>
</dbReference>
<reference evidence="2" key="1">
    <citation type="journal article" date="2006" name="Science">
        <title>Ancient noncoding elements conserved in the human genome.</title>
        <authorList>
            <person name="Venkatesh B."/>
            <person name="Kirkness E.F."/>
            <person name="Loh Y.H."/>
            <person name="Halpern A.L."/>
            <person name="Lee A.P."/>
            <person name="Johnson J."/>
            <person name="Dandona N."/>
            <person name="Viswanathan L.D."/>
            <person name="Tay A."/>
            <person name="Venter J.C."/>
            <person name="Strausberg R.L."/>
            <person name="Brenner S."/>
        </authorList>
    </citation>
    <scope>NUCLEOTIDE SEQUENCE [LARGE SCALE GENOMIC DNA]</scope>
</reference>
<dbReference type="PANTHER" id="PTHR21530">
    <property type="entry name" value="PHEROMONE SHUTDOWN PROTEIN"/>
    <property type="match status" value="1"/>
</dbReference>
<protein>
    <submittedName>
        <fullName evidence="1">TraB domain-containing protein-like</fullName>
    </submittedName>
</protein>
<dbReference type="Proteomes" id="UP000314986">
    <property type="component" value="Unassembled WGS sequence"/>
</dbReference>
<dbReference type="Ensembl" id="ENSCMIT00000038238.1">
    <property type="protein sequence ID" value="ENSCMIP00000037694.1"/>
    <property type="gene ID" value="ENSCMIG00000015835.1"/>
</dbReference>
<dbReference type="InterPro" id="IPR002816">
    <property type="entry name" value="TraB/PrgY/GumN_fam"/>
</dbReference>
<keyword evidence="2" id="KW-1185">Reference proteome</keyword>
<accession>A0A4W3J3L9</accession>
<evidence type="ECO:0000313" key="1">
    <source>
        <dbReference type="Ensembl" id="ENSCMIP00000037694.1"/>
    </source>
</evidence>
<dbReference type="InterPro" id="IPR046345">
    <property type="entry name" value="TraB_PrgY-like"/>
</dbReference>
<evidence type="ECO:0000313" key="2">
    <source>
        <dbReference type="Proteomes" id="UP000314986"/>
    </source>
</evidence>
<organism evidence="1 2">
    <name type="scientific">Callorhinchus milii</name>
    <name type="common">Ghost shark</name>
    <dbReference type="NCBI Taxonomy" id="7868"/>
    <lineage>
        <taxon>Eukaryota</taxon>
        <taxon>Metazoa</taxon>
        <taxon>Chordata</taxon>
        <taxon>Craniata</taxon>
        <taxon>Vertebrata</taxon>
        <taxon>Chondrichthyes</taxon>
        <taxon>Holocephali</taxon>
        <taxon>Chimaeriformes</taxon>
        <taxon>Callorhinchidae</taxon>
        <taxon>Callorhinchus</taxon>
    </lineage>
</organism>